<protein>
    <submittedName>
        <fullName evidence="1">Uncharacterized protein</fullName>
    </submittedName>
</protein>
<organism evidence="1 2">
    <name type="scientific">Stentor coeruleus</name>
    <dbReference type="NCBI Taxonomy" id="5963"/>
    <lineage>
        <taxon>Eukaryota</taxon>
        <taxon>Sar</taxon>
        <taxon>Alveolata</taxon>
        <taxon>Ciliophora</taxon>
        <taxon>Postciliodesmatophora</taxon>
        <taxon>Heterotrichea</taxon>
        <taxon>Heterotrichida</taxon>
        <taxon>Stentoridae</taxon>
        <taxon>Stentor</taxon>
    </lineage>
</organism>
<sequence>MCNEFTVQDGKTFEDIFIKPTNFLNSLPNVISYLFISDKESASKILHPSYYLMDLIKKKYKKGGTCLICNKYISRISKHLKEMHNIVYEDFRKIYAIVKNDLSFYMPKEFKSIENPEEDVDRLKKNDMICYGEKLKGFYYIEDNEITNCPILICAECGQFVCIQKAGLHKKKHKNSKTEICEQCKNRVAKKGMKKHLSVCKIVVDNDD</sequence>
<keyword evidence="2" id="KW-1185">Reference proteome</keyword>
<dbReference type="OrthoDB" id="7731522at2759"/>
<comment type="caution">
    <text evidence="1">The sequence shown here is derived from an EMBL/GenBank/DDBJ whole genome shotgun (WGS) entry which is preliminary data.</text>
</comment>
<reference evidence="1 2" key="1">
    <citation type="submission" date="2016-11" db="EMBL/GenBank/DDBJ databases">
        <title>The macronuclear genome of Stentor coeruleus: a giant cell with tiny introns.</title>
        <authorList>
            <person name="Slabodnick M."/>
            <person name="Ruby J.G."/>
            <person name="Reiff S.B."/>
            <person name="Swart E.C."/>
            <person name="Gosai S."/>
            <person name="Prabakaran S."/>
            <person name="Witkowska E."/>
            <person name="Larue G.E."/>
            <person name="Fisher S."/>
            <person name="Freeman R.M."/>
            <person name="Gunawardena J."/>
            <person name="Chu W."/>
            <person name="Stover N.A."/>
            <person name="Gregory B.D."/>
            <person name="Nowacki M."/>
            <person name="Derisi J."/>
            <person name="Roy S.W."/>
            <person name="Marshall W.F."/>
            <person name="Sood P."/>
        </authorList>
    </citation>
    <scope>NUCLEOTIDE SEQUENCE [LARGE SCALE GENOMIC DNA]</scope>
    <source>
        <strain evidence="1">WM001</strain>
    </source>
</reference>
<name>A0A1R2CPG1_9CILI</name>
<proteinExistence type="predicted"/>
<dbReference type="EMBL" id="MPUH01000093">
    <property type="protein sequence ID" value="OMJ90885.1"/>
    <property type="molecule type" value="Genomic_DNA"/>
</dbReference>
<dbReference type="AlphaFoldDB" id="A0A1R2CPG1"/>
<dbReference type="Proteomes" id="UP000187209">
    <property type="component" value="Unassembled WGS sequence"/>
</dbReference>
<evidence type="ECO:0000313" key="2">
    <source>
        <dbReference type="Proteomes" id="UP000187209"/>
    </source>
</evidence>
<evidence type="ECO:0000313" key="1">
    <source>
        <dbReference type="EMBL" id="OMJ90885.1"/>
    </source>
</evidence>
<accession>A0A1R2CPG1</accession>
<gene>
    <name evidence="1" type="ORF">SteCoe_6644</name>
</gene>